<dbReference type="KEGG" id="ebz:J7S26_02705"/>
<feature type="binding site" evidence="15">
    <location>
        <position position="177"/>
    </location>
    <ligand>
        <name>ATP</name>
        <dbReference type="ChEBI" id="CHEBI:30616"/>
    </ligand>
</feature>
<evidence type="ECO:0000256" key="12">
    <source>
        <dbReference type="ARBA" id="ARBA00048258"/>
    </source>
</evidence>
<comment type="subcellular location">
    <subcellularLocation>
        <location evidence="1 15">Cytoplasm</location>
    </subcellularLocation>
</comment>
<dbReference type="Gene3D" id="3.30.1300.10">
    <property type="entry name" value="Pantoate-beta-alanine ligase, C-terminal domain"/>
    <property type="match status" value="1"/>
</dbReference>
<feature type="binding site" evidence="15">
    <location>
        <begin position="148"/>
        <end position="151"/>
    </location>
    <ligand>
        <name>ATP</name>
        <dbReference type="ChEBI" id="CHEBI:30616"/>
    </ligand>
</feature>
<dbReference type="NCBIfam" id="TIGR00125">
    <property type="entry name" value="cyt_tran_rel"/>
    <property type="match status" value="1"/>
</dbReference>
<comment type="similarity">
    <text evidence="3 15">Belongs to the pantothenate synthetase family.</text>
</comment>
<dbReference type="GO" id="GO:0005524">
    <property type="term" value="F:ATP binding"/>
    <property type="evidence" value="ECO:0007669"/>
    <property type="project" value="UniProtKB-KW"/>
</dbReference>
<feature type="binding site" evidence="15">
    <location>
        <position position="154"/>
    </location>
    <ligand>
        <name>(R)-pantoate</name>
        <dbReference type="ChEBI" id="CHEBI:15980"/>
    </ligand>
</feature>
<dbReference type="CDD" id="cd00560">
    <property type="entry name" value="PanC"/>
    <property type="match status" value="1"/>
</dbReference>
<dbReference type="PANTHER" id="PTHR21299:SF1">
    <property type="entry name" value="PANTOATE--BETA-ALANINE LIGASE"/>
    <property type="match status" value="1"/>
</dbReference>
<evidence type="ECO:0000256" key="3">
    <source>
        <dbReference type="ARBA" id="ARBA00009256"/>
    </source>
</evidence>
<dbReference type="NCBIfam" id="TIGR00018">
    <property type="entry name" value="panC"/>
    <property type="match status" value="1"/>
</dbReference>
<reference evidence="16" key="1">
    <citation type="submission" date="2021-04" db="EMBL/GenBank/DDBJ databases">
        <title>Novel species in family Eggerthellaceae.</title>
        <authorList>
            <person name="Zhang G."/>
        </authorList>
    </citation>
    <scope>NUCLEOTIDE SEQUENCE</scope>
    <source>
        <strain evidence="16">Zg-886</strain>
    </source>
</reference>
<evidence type="ECO:0000256" key="7">
    <source>
        <dbReference type="ARBA" id="ARBA00022598"/>
    </source>
</evidence>
<evidence type="ECO:0000256" key="2">
    <source>
        <dbReference type="ARBA" id="ARBA00004990"/>
    </source>
</evidence>
<protein>
    <recommendedName>
        <fullName evidence="5 15">Pantothenate synthetase</fullName>
        <shortName evidence="15">PS</shortName>
        <ecNumber evidence="4 15">6.3.2.1</ecNumber>
    </recommendedName>
    <alternativeName>
        <fullName evidence="14 15">Pantoate--beta-alanine ligase</fullName>
    </alternativeName>
    <alternativeName>
        <fullName evidence="11 15">Pantoate-activating enzyme</fullName>
    </alternativeName>
</protein>
<feature type="binding site" evidence="15">
    <location>
        <begin position="185"/>
        <end position="188"/>
    </location>
    <ligand>
        <name>ATP</name>
        <dbReference type="ChEBI" id="CHEBI:30616"/>
    </ligand>
</feature>
<accession>A0A9E6MR69</accession>
<evidence type="ECO:0000256" key="9">
    <source>
        <dbReference type="ARBA" id="ARBA00022741"/>
    </source>
</evidence>
<dbReference type="EMBL" id="CP072829">
    <property type="protein sequence ID" value="QTU84842.1"/>
    <property type="molecule type" value="Genomic_DNA"/>
</dbReference>
<comment type="miscellaneous">
    <text evidence="15">The reaction proceeds by a bi uni uni bi ping pong mechanism.</text>
</comment>
<comment type="pathway">
    <text evidence="2 15">Cofactor biosynthesis; (R)-pantothenate biosynthesis; (R)-pantothenate from (R)-pantoate and beta-alanine: step 1/1.</text>
</comment>
<evidence type="ECO:0000256" key="4">
    <source>
        <dbReference type="ARBA" id="ARBA00012219"/>
    </source>
</evidence>
<feature type="binding site" evidence="15">
    <location>
        <position position="62"/>
    </location>
    <ligand>
        <name>beta-alanine</name>
        <dbReference type="ChEBI" id="CHEBI:57966"/>
    </ligand>
</feature>
<sequence>MIEAASTIAEVRERVGAWRREGKSVGLVPTMGYLHEGHQSLIERAAAECDRVVVSVFVNPTQFGPGEDLESYPRDFERDLAKCEAAGAALVFHPTPEEMYWPDRSTTIHMADISEELCGKSRPVHFDGVCLVVAKLFNIVTPDAAYFGEKDAQQLLVVRRMVRDLNFPLRIVGCPIVREADGLAKSSRNTYLSPDERLAATVLSRAIRAGQALAESGERDASAIRGAVRDVLVQEPLADVEYVEVVSQETVRPVQRIESPVLCAIAVRIGTTRLIDNFFYDPAA</sequence>
<dbReference type="GO" id="GO:0015940">
    <property type="term" value="P:pantothenate biosynthetic process"/>
    <property type="evidence" value="ECO:0007669"/>
    <property type="project" value="UniProtKB-UniRule"/>
</dbReference>
<dbReference type="InterPro" id="IPR042176">
    <property type="entry name" value="Pantoate_ligase_C"/>
</dbReference>
<evidence type="ECO:0000313" key="16">
    <source>
        <dbReference type="EMBL" id="QTU84842.1"/>
    </source>
</evidence>
<comment type="catalytic activity">
    <reaction evidence="12 15">
        <text>(R)-pantoate + beta-alanine + ATP = (R)-pantothenate + AMP + diphosphate + H(+)</text>
        <dbReference type="Rhea" id="RHEA:10912"/>
        <dbReference type="ChEBI" id="CHEBI:15378"/>
        <dbReference type="ChEBI" id="CHEBI:15980"/>
        <dbReference type="ChEBI" id="CHEBI:29032"/>
        <dbReference type="ChEBI" id="CHEBI:30616"/>
        <dbReference type="ChEBI" id="CHEBI:33019"/>
        <dbReference type="ChEBI" id="CHEBI:57966"/>
        <dbReference type="ChEBI" id="CHEBI:456215"/>
        <dbReference type="EC" id="6.3.2.1"/>
    </reaction>
</comment>
<dbReference type="RefSeq" id="WP_261428701.1">
    <property type="nucleotide sequence ID" value="NZ_CP072829.1"/>
</dbReference>
<evidence type="ECO:0000256" key="5">
    <source>
        <dbReference type="ARBA" id="ARBA00014155"/>
    </source>
</evidence>
<comment type="subunit">
    <text evidence="15">Homodimer.</text>
</comment>
<evidence type="ECO:0000256" key="15">
    <source>
        <dbReference type="HAMAP-Rule" id="MF_00158"/>
    </source>
</evidence>
<evidence type="ECO:0000256" key="6">
    <source>
        <dbReference type="ARBA" id="ARBA00022490"/>
    </source>
</evidence>
<evidence type="ECO:0000256" key="11">
    <source>
        <dbReference type="ARBA" id="ARBA00032806"/>
    </source>
</evidence>
<dbReference type="InterPro" id="IPR004821">
    <property type="entry name" value="Cyt_trans-like"/>
</dbReference>
<dbReference type="EC" id="6.3.2.1" evidence="4 15"/>
<dbReference type="FunFam" id="3.40.50.620:FF:000114">
    <property type="entry name" value="Pantothenate synthetase"/>
    <property type="match status" value="1"/>
</dbReference>
<feature type="binding site" evidence="15">
    <location>
        <begin position="31"/>
        <end position="38"/>
    </location>
    <ligand>
        <name>ATP</name>
        <dbReference type="ChEBI" id="CHEBI:30616"/>
    </ligand>
</feature>
<comment type="function">
    <text evidence="13 15">Catalyzes the condensation of pantoate with beta-alanine in an ATP-dependent reaction via a pantoyl-adenylate intermediate.</text>
</comment>
<evidence type="ECO:0000256" key="10">
    <source>
        <dbReference type="ARBA" id="ARBA00022840"/>
    </source>
</evidence>
<keyword evidence="8 15" id="KW-0566">Pantothenate biosynthesis</keyword>
<dbReference type="HAMAP" id="MF_00158">
    <property type="entry name" value="PanC"/>
    <property type="match status" value="1"/>
</dbReference>
<evidence type="ECO:0000313" key="17">
    <source>
        <dbReference type="Proteomes" id="UP000671910"/>
    </source>
</evidence>
<dbReference type="GO" id="GO:0004592">
    <property type="term" value="F:pantoate-beta-alanine ligase activity"/>
    <property type="evidence" value="ECO:0007669"/>
    <property type="project" value="UniProtKB-UniRule"/>
</dbReference>
<feature type="binding site" evidence="15">
    <location>
        <position position="62"/>
    </location>
    <ligand>
        <name>(R)-pantoate</name>
        <dbReference type="ChEBI" id="CHEBI:15980"/>
    </ligand>
</feature>
<dbReference type="Pfam" id="PF02569">
    <property type="entry name" value="Pantoate_ligase"/>
    <property type="match status" value="1"/>
</dbReference>
<feature type="active site" description="Proton donor" evidence="15">
    <location>
        <position position="38"/>
    </location>
</feature>
<keyword evidence="6 15" id="KW-0963">Cytoplasm</keyword>
<organism evidence="16 17">
    <name type="scientific">Xiamenia xianingshaonis</name>
    <dbReference type="NCBI Taxonomy" id="2682776"/>
    <lineage>
        <taxon>Bacteria</taxon>
        <taxon>Bacillati</taxon>
        <taxon>Actinomycetota</taxon>
        <taxon>Coriobacteriia</taxon>
        <taxon>Eggerthellales</taxon>
        <taxon>Eggerthellaceae</taxon>
        <taxon>Xiamenia</taxon>
    </lineage>
</organism>
<name>A0A9E6MR69_9ACTN</name>
<evidence type="ECO:0000256" key="13">
    <source>
        <dbReference type="ARBA" id="ARBA00055042"/>
    </source>
</evidence>
<proteinExistence type="inferred from homology"/>
<evidence type="ECO:0000256" key="14">
    <source>
        <dbReference type="ARBA" id="ARBA00077433"/>
    </source>
</evidence>
<dbReference type="InterPro" id="IPR014729">
    <property type="entry name" value="Rossmann-like_a/b/a_fold"/>
</dbReference>
<evidence type="ECO:0000256" key="1">
    <source>
        <dbReference type="ARBA" id="ARBA00004496"/>
    </source>
</evidence>
<dbReference type="AlphaFoldDB" id="A0A9E6MR69"/>
<dbReference type="InterPro" id="IPR003721">
    <property type="entry name" value="Pantoate_ligase"/>
</dbReference>
<dbReference type="SUPFAM" id="SSF52374">
    <property type="entry name" value="Nucleotidylyl transferase"/>
    <property type="match status" value="1"/>
</dbReference>
<gene>
    <name evidence="15" type="primary">panC</name>
    <name evidence="16" type="ORF">J7S26_02705</name>
</gene>
<keyword evidence="10 15" id="KW-0067">ATP-binding</keyword>
<keyword evidence="7 15" id="KW-0436">Ligase</keyword>
<evidence type="ECO:0000256" key="8">
    <source>
        <dbReference type="ARBA" id="ARBA00022655"/>
    </source>
</evidence>
<dbReference type="PANTHER" id="PTHR21299">
    <property type="entry name" value="CYTIDYLATE KINASE/PANTOATE-BETA-ALANINE LIGASE"/>
    <property type="match status" value="1"/>
</dbReference>
<keyword evidence="9 15" id="KW-0547">Nucleotide-binding</keyword>
<dbReference type="Proteomes" id="UP000671910">
    <property type="component" value="Chromosome"/>
</dbReference>
<dbReference type="GO" id="GO:0005829">
    <property type="term" value="C:cytosol"/>
    <property type="evidence" value="ECO:0007669"/>
    <property type="project" value="TreeGrafter"/>
</dbReference>
<dbReference type="Gene3D" id="3.40.50.620">
    <property type="entry name" value="HUPs"/>
    <property type="match status" value="1"/>
</dbReference>